<keyword evidence="1" id="KW-0812">Transmembrane</keyword>
<dbReference type="InterPro" id="IPR029787">
    <property type="entry name" value="Nucleotide_cyclase"/>
</dbReference>
<dbReference type="NCBIfam" id="TIGR00254">
    <property type="entry name" value="GGDEF"/>
    <property type="match status" value="1"/>
</dbReference>
<dbReference type="GO" id="GO:1902201">
    <property type="term" value="P:negative regulation of bacterial-type flagellum-dependent cell motility"/>
    <property type="evidence" value="ECO:0007669"/>
    <property type="project" value="TreeGrafter"/>
</dbReference>
<dbReference type="EMBL" id="CTRP01000008">
    <property type="protein sequence ID" value="CQR72023.1"/>
    <property type="molecule type" value="Genomic_DNA"/>
</dbReference>
<dbReference type="Pfam" id="PF00990">
    <property type="entry name" value="GGDEF"/>
    <property type="match status" value="1"/>
</dbReference>
<dbReference type="SUPFAM" id="SSF55073">
    <property type="entry name" value="Nucleotide cyclase"/>
    <property type="match status" value="1"/>
</dbReference>
<feature type="transmembrane region" description="Helical" evidence="1">
    <location>
        <begin position="20"/>
        <end position="41"/>
    </location>
</feature>
<gene>
    <name evidence="3" type="ORF">SpAn4DRAFT_4712</name>
</gene>
<dbReference type="PROSITE" id="PS50887">
    <property type="entry name" value="GGDEF"/>
    <property type="match status" value="1"/>
</dbReference>
<proteinExistence type="predicted"/>
<dbReference type="PANTHER" id="PTHR45138:SF9">
    <property type="entry name" value="DIGUANYLATE CYCLASE DGCM-RELATED"/>
    <property type="match status" value="1"/>
</dbReference>
<dbReference type="GO" id="GO:0043709">
    <property type="term" value="P:cell adhesion involved in single-species biofilm formation"/>
    <property type="evidence" value="ECO:0007669"/>
    <property type="project" value="TreeGrafter"/>
</dbReference>
<evidence type="ECO:0000259" key="2">
    <source>
        <dbReference type="PROSITE" id="PS50887"/>
    </source>
</evidence>
<feature type="transmembrane region" description="Helical" evidence="1">
    <location>
        <begin position="75"/>
        <end position="96"/>
    </location>
</feature>
<dbReference type="SMART" id="SM00267">
    <property type="entry name" value="GGDEF"/>
    <property type="match status" value="1"/>
</dbReference>
<feature type="transmembrane region" description="Helical" evidence="1">
    <location>
        <begin position="103"/>
        <end position="125"/>
    </location>
</feature>
<accession>A0A0U1KYK9</accession>
<reference evidence="4" key="1">
    <citation type="submission" date="2015-03" db="EMBL/GenBank/DDBJ databases">
        <authorList>
            <person name="Nijsse Bart"/>
        </authorList>
    </citation>
    <scope>NUCLEOTIDE SEQUENCE [LARGE SCALE GENOMIC DNA]</scope>
</reference>
<dbReference type="GO" id="GO:0005886">
    <property type="term" value="C:plasma membrane"/>
    <property type="evidence" value="ECO:0007669"/>
    <property type="project" value="TreeGrafter"/>
</dbReference>
<dbReference type="RefSeq" id="WP_021167658.1">
    <property type="nucleotide sequence ID" value="NZ_CTRP01000008.1"/>
</dbReference>
<dbReference type="InterPro" id="IPR043128">
    <property type="entry name" value="Rev_trsase/Diguanyl_cyclase"/>
</dbReference>
<feature type="transmembrane region" description="Helical" evidence="1">
    <location>
        <begin position="48"/>
        <end position="69"/>
    </location>
</feature>
<evidence type="ECO:0000313" key="3">
    <source>
        <dbReference type="EMBL" id="CQR72023.1"/>
    </source>
</evidence>
<dbReference type="GO" id="GO:0052621">
    <property type="term" value="F:diguanylate cyclase activity"/>
    <property type="evidence" value="ECO:0007669"/>
    <property type="project" value="TreeGrafter"/>
</dbReference>
<dbReference type="CDD" id="cd01949">
    <property type="entry name" value="GGDEF"/>
    <property type="match status" value="1"/>
</dbReference>
<feature type="transmembrane region" description="Helical" evidence="1">
    <location>
        <begin position="131"/>
        <end position="150"/>
    </location>
</feature>
<keyword evidence="1" id="KW-1133">Transmembrane helix</keyword>
<dbReference type="InterPro" id="IPR000160">
    <property type="entry name" value="GGDEF_dom"/>
</dbReference>
<evidence type="ECO:0000313" key="4">
    <source>
        <dbReference type="Proteomes" id="UP000049855"/>
    </source>
</evidence>
<dbReference type="PANTHER" id="PTHR45138">
    <property type="entry name" value="REGULATORY COMPONENTS OF SENSORY TRANSDUCTION SYSTEM"/>
    <property type="match status" value="1"/>
</dbReference>
<dbReference type="FunFam" id="3.30.70.270:FF:000001">
    <property type="entry name" value="Diguanylate cyclase domain protein"/>
    <property type="match status" value="1"/>
</dbReference>
<dbReference type="InterPro" id="IPR050469">
    <property type="entry name" value="Diguanylate_Cyclase"/>
</dbReference>
<sequence>MSDSTQIVVDFANLSDITLIIINVSRVVFVIVNIWLFYSFLTAKNRPIWFQIIAFAGTWATINCLRDFIMPIAPNHYWVGYILSLLLLIPLSLVFKETLHAKLFVFFMVSSFSQAYFSIFCSLEILALKNMVGWLLLAGLLLELACIPLIRKYIRPHIKNILDVLDQQHRVFSFFPMLSFALVAFYAGQTTYSLFTCIPLVLFTLMMGFSYYLIAVSIDQTKYNQQLELTSRTDSLTSLYNRRHMETRIQEEHEQYQRTGMEFALISIDVDLFKVINDRYGHACGDFLLQSVAEDIRKSVRQSDTVARWGGDEFLLLLPGTNAKIAMELAERISKTVEKHRYVYENNTLAVTVTIGVAVIKSGDAADGIIKNADTGMYQGKRVGRNRVVFFDNLDAGVTL</sequence>
<dbReference type="Proteomes" id="UP000049855">
    <property type="component" value="Unassembled WGS sequence"/>
</dbReference>
<feature type="domain" description="GGDEF" evidence="2">
    <location>
        <begin position="261"/>
        <end position="393"/>
    </location>
</feature>
<dbReference type="AlphaFoldDB" id="A0A0U1KYK9"/>
<keyword evidence="1" id="KW-0472">Membrane</keyword>
<organism evidence="3 4">
    <name type="scientific">Sporomusa ovata</name>
    <dbReference type="NCBI Taxonomy" id="2378"/>
    <lineage>
        <taxon>Bacteria</taxon>
        <taxon>Bacillati</taxon>
        <taxon>Bacillota</taxon>
        <taxon>Negativicutes</taxon>
        <taxon>Selenomonadales</taxon>
        <taxon>Sporomusaceae</taxon>
        <taxon>Sporomusa</taxon>
    </lineage>
</organism>
<feature type="transmembrane region" description="Helical" evidence="1">
    <location>
        <begin position="171"/>
        <end position="187"/>
    </location>
</feature>
<feature type="transmembrane region" description="Helical" evidence="1">
    <location>
        <begin position="193"/>
        <end position="214"/>
    </location>
</feature>
<name>A0A0U1KYK9_9FIRM</name>
<evidence type="ECO:0000256" key="1">
    <source>
        <dbReference type="SAM" id="Phobius"/>
    </source>
</evidence>
<keyword evidence="4" id="KW-1185">Reference proteome</keyword>
<dbReference type="Gene3D" id="3.30.70.270">
    <property type="match status" value="1"/>
</dbReference>
<protein>
    <submittedName>
        <fullName evidence="3">GGDEF domain protein</fullName>
    </submittedName>
</protein>